<dbReference type="Proteomes" id="UP000662314">
    <property type="component" value="Unassembled WGS sequence"/>
</dbReference>
<evidence type="ECO:0000313" key="1">
    <source>
        <dbReference type="EMBL" id="MBH8577655.1"/>
    </source>
</evidence>
<name>A0A8J7IJ58_9NOST</name>
<keyword evidence="2" id="KW-1185">Reference proteome</keyword>
<dbReference type="EMBL" id="JAECZA010000290">
    <property type="protein sequence ID" value="MBH8577655.1"/>
    <property type="molecule type" value="Genomic_DNA"/>
</dbReference>
<accession>A0A8J7IJ58</accession>
<sequence>MGLAQTQQVLAQLYTNTELRERFFANPQAIGAELGLSCDEAQQLAQVSLREVSIFANSLKWKRLGEVRELLPRTAKVLGKNFTALFWQYAESYLPKGIKKHREDAIAFSNFIIKVSQAESLSPTWVSDLVRYEQTWLLAYEPSSRFSVCFFRYPVNKLGTSETINPLPTIAIWWRFSARSQLYHIVRSLPVQSNKSKTIDD</sequence>
<organism evidence="1 2">
    <name type="scientific">Dendronalium phyllosphericum CENA369</name>
    <dbReference type="NCBI Taxonomy" id="1725256"/>
    <lineage>
        <taxon>Bacteria</taxon>
        <taxon>Bacillati</taxon>
        <taxon>Cyanobacteriota</taxon>
        <taxon>Cyanophyceae</taxon>
        <taxon>Nostocales</taxon>
        <taxon>Nostocaceae</taxon>
        <taxon>Dendronalium</taxon>
        <taxon>Dendronalium phyllosphericum</taxon>
    </lineage>
</organism>
<comment type="caution">
    <text evidence="1">The sequence shown here is derived from an EMBL/GenBank/DDBJ whole genome shotgun (WGS) entry which is preliminary data.</text>
</comment>
<dbReference type="AlphaFoldDB" id="A0A8J7IJ58"/>
<protein>
    <submittedName>
        <fullName evidence="1">Uncharacterized protein</fullName>
    </submittedName>
</protein>
<dbReference type="RefSeq" id="WP_214436346.1">
    <property type="nucleotide sequence ID" value="NZ_CAWPUQ010000226.1"/>
</dbReference>
<proteinExistence type="predicted"/>
<evidence type="ECO:0000313" key="2">
    <source>
        <dbReference type="Proteomes" id="UP000662314"/>
    </source>
</evidence>
<gene>
    <name evidence="1" type="ORF">I8752_32765</name>
</gene>
<reference evidence="1 2" key="1">
    <citation type="journal article" date="2021" name="Int. J. Syst. Evol. Microbiol.">
        <title>Amazonocrinis nigriterrae gen. nov., sp. nov., Atlanticothrix silvestris gen. nov., sp. nov. and Dendronalium phyllosphericum gen. nov., sp. nov., nostocacean cyanobacteria from Brazilian environments.</title>
        <authorList>
            <person name="Alvarenga D.O."/>
            <person name="Andreote A.P.D."/>
            <person name="Branco L.H.Z."/>
            <person name="Delbaje E."/>
            <person name="Cruz R.B."/>
            <person name="Varani A.M."/>
            <person name="Fiore M.F."/>
        </authorList>
    </citation>
    <scope>NUCLEOTIDE SEQUENCE [LARGE SCALE GENOMIC DNA]</scope>
    <source>
        <strain evidence="1 2">CENA369</strain>
    </source>
</reference>